<gene>
    <name evidence="5" type="ORF">C8A01DRAFT_49052</name>
</gene>
<dbReference type="Gene3D" id="2.120.10.30">
    <property type="entry name" value="TolB, C-terminal domain"/>
    <property type="match status" value="1"/>
</dbReference>
<keyword evidence="3" id="KW-0732">Signal</keyword>
<accession>A0AAN6PA58</accession>
<evidence type="ECO:0000313" key="5">
    <source>
        <dbReference type="EMBL" id="KAK4034591.1"/>
    </source>
</evidence>
<keyword evidence="2" id="KW-0472">Membrane</keyword>
<dbReference type="SUPFAM" id="SSF50952">
    <property type="entry name" value="Soluble quinoprotein glucose dehydrogenase"/>
    <property type="match status" value="1"/>
</dbReference>
<dbReference type="Pfam" id="PF22807">
    <property type="entry name" value="TrAA12"/>
    <property type="match status" value="1"/>
</dbReference>
<organism evidence="5 6">
    <name type="scientific">Parachaetomium inaequale</name>
    <dbReference type="NCBI Taxonomy" id="2588326"/>
    <lineage>
        <taxon>Eukaryota</taxon>
        <taxon>Fungi</taxon>
        <taxon>Dikarya</taxon>
        <taxon>Ascomycota</taxon>
        <taxon>Pezizomycotina</taxon>
        <taxon>Sordariomycetes</taxon>
        <taxon>Sordariomycetidae</taxon>
        <taxon>Sordariales</taxon>
        <taxon>Chaetomiaceae</taxon>
        <taxon>Parachaetomium</taxon>
    </lineage>
</organism>
<dbReference type="InterPro" id="IPR011041">
    <property type="entry name" value="Quinoprot_gluc/sorb_DH_b-prop"/>
</dbReference>
<evidence type="ECO:0000259" key="4">
    <source>
        <dbReference type="Pfam" id="PF22807"/>
    </source>
</evidence>
<dbReference type="PANTHER" id="PTHR19328">
    <property type="entry name" value="HEDGEHOG-INTERACTING PROTEIN"/>
    <property type="match status" value="1"/>
</dbReference>
<feature type="transmembrane region" description="Helical" evidence="2">
    <location>
        <begin position="513"/>
        <end position="532"/>
    </location>
</feature>
<keyword evidence="2" id="KW-1133">Transmembrane helix</keyword>
<evidence type="ECO:0000256" key="3">
    <source>
        <dbReference type="SAM" id="SignalP"/>
    </source>
</evidence>
<feature type="region of interest" description="Disordered" evidence="1">
    <location>
        <begin position="463"/>
        <end position="503"/>
    </location>
</feature>
<reference evidence="6" key="1">
    <citation type="journal article" date="2023" name="Mol. Phylogenet. Evol.">
        <title>Genome-scale phylogeny and comparative genomics of the fungal order Sordariales.</title>
        <authorList>
            <person name="Hensen N."/>
            <person name="Bonometti L."/>
            <person name="Westerberg I."/>
            <person name="Brannstrom I.O."/>
            <person name="Guillou S."/>
            <person name="Cros-Aarteil S."/>
            <person name="Calhoun S."/>
            <person name="Haridas S."/>
            <person name="Kuo A."/>
            <person name="Mondo S."/>
            <person name="Pangilinan J."/>
            <person name="Riley R."/>
            <person name="LaButti K."/>
            <person name="Andreopoulos B."/>
            <person name="Lipzen A."/>
            <person name="Chen C."/>
            <person name="Yan M."/>
            <person name="Daum C."/>
            <person name="Ng V."/>
            <person name="Clum A."/>
            <person name="Steindorff A."/>
            <person name="Ohm R.A."/>
            <person name="Martin F."/>
            <person name="Silar P."/>
            <person name="Natvig D.O."/>
            <person name="Lalanne C."/>
            <person name="Gautier V."/>
            <person name="Ament-Velasquez S.L."/>
            <person name="Kruys A."/>
            <person name="Hutchinson M.I."/>
            <person name="Powell A.J."/>
            <person name="Barry K."/>
            <person name="Miller A.N."/>
            <person name="Grigoriev I.V."/>
            <person name="Debuchy R."/>
            <person name="Gladieux P."/>
            <person name="Hiltunen Thoren M."/>
            <person name="Johannesson H."/>
        </authorList>
    </citation>
    <scope>NUCLEOTIDE SEQUENCE [LARGE SCALE GENOMIC DNA]</scope>
    <source>
        <strain evidence="6">CBS 284.82</strain>
    </source>
</reference>
<dbReference type="PANTHER" id="PTHR19328:SF53">
    <property type="entry name" value="MEMBRANE PROTEIN"/>
    <property type="match status" value="1"/>
</dbReference>
<dbReference type="InterPro" id="IPR054539">
    <property type="entry name" value="Beta-prop_PDH"/>
</dbReference>
<keyword evidence="6" id="KW-1185">Reference proteome</keyword>
<sequence>MNPLIKRAAAAALLLCSGVAAQDTTVTTTATTTTASSSSCATVLTPAYSPPVVAKGWKAQLIATGLSNPRGIKFDTNGALLVLEQGVGLRHLTFNDNGGTCLSVKGNTSVITDEELNHGLELSEDGTSLYVSSDENVDRYSYDPDTGTVGNLTRIISNMTNPGIGHVSRTLLLSKKVPDLLVVSRGSATNLDPLAADRSTGVSQIRAFNISNTTTTILDRPYSYPTDGLLIGWGLRNSVGVAEHPVTGSIWSVENSADEIHRLGVDIHEDNPGEELNYHGLLNDTASPASLLGANFGYPSCFALWNTTAGFPSQGDLRVGDHFSLGNNATANDTSCAQRTVPPRLTFQAHTAPLDIKFLPSDGTRAFISFHGSWNRDHSAGYKLAYVAFTSSSSSSGEKGVGVPVEARDSLTAVRDVLTAPDVARCSERGACFRPVGLAFDKEGERLFVTSDATGEIWVVMRDGKDEEGGGGGETSSTGVGGQTPTGTGGPVESTSSAAAGPAAVGRGVGGEAWVIVAVTAVMVAVGGLGFLA</sequence>
<dbReference type="EMBL" id="MU854473">
    <property type="protein sequence ID" value="KAK4034591.1"/>
    <property type="molecule type" value="Genomic_DNA"/>
</dbReference>
<comment type="caution">
    <text evidence="5">The sequence shown here is derived from an EMBL/GenBank/DDBJ whole genome shotgun (WGS) entry which is preliminary data.</text>
</comment>
<name>A0AAN6PA58_9PEZI</name>
<dbReference type="InterPro" id="IPR011042">
    <property type="entry name" value="6-blade_b-propeller_TolB-like"/>
</dbReference>
<evidence type="ECO:0000313" key="6">
    <source>
        <dbReference type="Proteomes" id="UP001303115"/>
    </source>
</evidence>
<feature type="signal peptide" evidence="3">
    <location>
        <begin position="1"/>
        <end position="21"/>
    </location>
</feature>
<feature type="domain" description="Pyrroloquinoline quinone-dependent pyranose dehydrogenase beta-propeller" evidence="4">
    <location>
        <begin position="51"/>
        <end position="462"/>
    </location>
</feature>
<feature type="compositionally biased region" description="Gly residues" evidence="1">
    <location>
        <begin position="470"/>
        <end position="490"/>
    </location>
</feature>
<keyword evidence="2" id="KW-0812">Transmembrane</keyword>
<evidence type="ECO:0000256" key="2">
    <source>
        <dbReference type="SAM" id="Phobius"/>
    </source>
</evidence>
<dbReference type="AlphaFoldDB" id="A0AAN6PA58"/>
<dbReference type="Proteomes" id="UP001303115">
    <property type="component" value="Unassembled WGS sequence"/>
</dbReference>
<evidence type="ECO:0000256" key="1">
    <source>
        <dbReference type="SAM" id="MobiDB-lite"/>
    </source>
</evidence>
<proteinExistence type="predicted"/>
<protein>
    <recommendedName>
        <fullName evidence="4">Pyrroloquinoline quinone-dependent pyranose dehydrogenase beta-propeller domain-containing protein</fullName>
    </recommendedName>
</protein>
<feature type="chain" id="PRO_5042844944" description="Pyrroloquinoline quinone-dependent pyranose dehydrogenase beta-propeller domain-containing protein" evidence="3">
    <location>
        <begin position="22"/>
        <end position="533"/>
    </location>
</feature>